<reference evidence="11 12" key="1">
    <citation type="submission" date="2017-11" db="EMBL/GenBank/DDBJ databases">
        <title>Draft genome sequence of Rhizobiales bacterium SY3-13.</title>
        <authorList>
            <person name="Sun C."/>
        </authorList>
    </citation>
    <scope>NUCLEOTIDE SEQUENCE [LARGE SCALE GENOMIC DNA]</scope>
    <source>
        <strain evidence="11 12">SY3-13</strain>
    </source>
</reference>
<keyword evidence="3 9" id="KW-0812">Transmembrane</keyword>
<evidence type="ECO:0000313" key="11">
    <source>
        <dbReference type="EMBL" id="PJK29554.1"/>
    </source>
</evidence>
<name>A0A2M9G1K8_9PROT</name>
<keyword evidence="5 9" id="KW-0472">Membrane</keyword>
<keyword evidence="4 9" id="KW-1133">Transmembrane helix</keyword>
<dbReference type="Gene3D" id="1.25.40.10">
    <property type="entry name" value="Tetratricopeptide repeat domain"/>
    <property type="match status" value="1"/>
</dbReference>
<evidence type="ECO:0000256" key="6">
    <source>
        <dbReference type="ARBA" id="ARBA00023186"/>
    </source>
</evidence>
<evidence type="ECO:0000256" key="3">
    <source>
        <dbReference type="ARBA" id="ARBA00022692"/>
    </source>
</evidence>
<dbReference type="PANTHER" id="PTHR38035:SF1">
    <property type="entry name" value="ANCILLARY SECYEG TRANSLOCON SUBUNIT"/>
    <property type="match status" value="1"/>
</dbReference>
<dbReference type="GO" id="GO:0044877">
    <property type="term" value="F:protein-containing complex binding"/>
    <property type="evidence" value="ECO:0007669"/>
    <property type="project" value="InterPro"/>
</dbReference>
<evidence type="ECO:0000313" key="12">
    <source>
        <dbReference type="Proteomes" id="UP000229498"/>
    </source>
</evidence>
<dbReference type="InterPro" id="IPR026039">
    <property type="entry name" value="YfgM"/>
</dbReference>
<dbReference type="EMBL" id="PHIG01000032">
    <property type="protein sequence ID" value="PJK29554.1"/>
    <property type="molecule type" value="Genomic_DNA"/>
</dbReference>
<dbReference type="RefSeq" id="WP_109793578.1">
    <property type="nucleotide sequence ID" value="NZ_PHIG01000032.1"/>
</dbReference>
<dbReference type="InterPro" id="IPR011990">
    <property type="entry name" value="TPR-like_helical_dom_sf"/>
</dbReference>
<dbReference type="InterPro" id="IPR018704">
    <property type="entry name" value="SecYEG/CpoB_TPR"/>
</dbReference>
<feature type="domain" description="Ancillary SecYEG translocon subunit/Cell division coordinator CpoB TPR" evidence="10">
    <location>
        <begin position="22"/>
        <end position="200"/>
    </location>
</feature>
<dbReference type="AlphaFoldDB" id="A0A2M9G1K8"/>
<proteinExistence type="inferred from homology"/>
<evidence type="ECO:0000256" key="2">
    <source>
        <dbReference type="ARBA" id="ARBA00022475"/>
    </source>
</evidence>
<dbReference type="Proteomes" id="UP000229498">
    <property type="component" value="Unassembled WGS sequence"/>
</dbReference>
<dbReference type="Pfam" id="PF09976">
    <property type="entry name" value="TPR_21"/>
    <property type="match status" value="1"/>
</dbReference>
<evidence type="ECO:0000256" key="1">
    <source>
        <dbReference type="ARBA" id="ARBA00004401"/>
    </source>
</evidence>
<evidence type="ECO:0000259" key="10">
    <source>
        <dbReference type="Pfam" id="PF09976"/>
    </source>
</evidence>
<keyword evidence="2" id="KW-1003">Cell membrane</keyword>
<keyword evidence="12" id="KW-1185">Reference proteome</keyword>
<evidence type="ECO:0000256" key="4">
    <source>
        <dbReference type="ARBA" id="ARBA00022989"/>
    </source>
</evidence>
<accession>A0A2M9G1K8</accession>
<feature type="transmembrane region" description="Helical" evidence="9">
    <location>
        <begin position="26"/>
        <end position="47"/>
    </location>
</feature>
<dbReference type="GO" id="GO:0005886">
    <property type="term" value="C:plasma membrane"/>
    <property type="evidence" value="ECO:0007669"/>
    <property type="project" value="UniProtKB-SubCell"/>
</dbReference>
<comment type="subcellular location">
    <subcellularLocation>
        <location evidence="1">Cell membrane</location>
        <topology evidence="1">Single-pass type II membrane protein</topology>
    </subcellularLocation>
</comment>
<gene>
    <name evidence="11" type="ORF">CVT23_10860</name>
</gene>
<protein>
    <recommendedName>
        <fullName evidence="8">Ancillary SecYEG translocon subunit</fullName>
    </recommendedName>
</protein>
<evidence type="ECO:0000256" key="5">
    <source>
        <dbReference type="ARBA" id="ARBA00023136"/>
    </source>
</evidence>
<sequence length="216" mass="22913">MSDDLIFREVDEDVRRERYETMWKRYGAYAIGATVLIVAVVAGVVFWQDYRLNERQEAGAAFESALDRLDAGQAAEAAAAFDQIAASGPGGYGALAEMQAAAARAAAGNGTEALAAYDRLIADGELRALHRDVVRLKAALLALELEGGDAAVQRLGDLPDGGGVFANAAREIRASAMLAKGDRAEAIAELRAIAEDANATARQRDRVRNYIMALGG</sequence>
<keyword evidence="6" id="KW-0143">Chaperone</keyword>
<evidence type="ECO:0000256" key="8">
    <source>
        <dbReference type="ARBA" id="ARBA00024235"/>
    </source>
</evidence>
<dbReference type="PANTHER" id="PTHR38035">
    <property type="entry name" value="UPF0070 PROTEIN YFGM"/>
    <property type="match status" value="1"/>
</dbReference>
<organism evidence="11 12">
    <name type="scientific">Minwuia thermotolerans</name>
    <dbReference type="NCBI Taxonomy" id="2056226"/>
    <lineage>
        <taxon>Bacteria</taxon>
        <taxon>Pseudomonadati</taxon>
        <taxon>Pseudomonadota</taxon>
        <taxon>Alphaproteobacteria</taxon>
        <taxon>Minwuiales</taxon>
        <taxon>Minwuiaceae</taxon>
        <taxon>Minwuia</taxon>
    </lineage>
</organism>
<comment type="similarity">
    <text evidence="7">Belongs to the YfgM family.</text>
</comment>
<comment type="caution">
    <text evidence="11">The sequence shown here is derived from an EMBL/GenBank/DDBJ whole genome shotgun (WGS) entry which is preliminary data.</text>
</comment>
<evidence type="ECO:0000256" key="7">
    <source>
        <dbReference type="ARBA" id="ARBA00024197"/>
    </source>
</evidence>
<evidence type="ECO:0000256" key="9">
    <source>
        <dbReference type="SAM" id="Phobius"/>
    </source>
</evidence>